<keyword evidence="2" id="KW-1185">Reference proteome</keyword>
<protein>
    <submittedName>
        <fullName evidence="1">Ac11</fullName>
    </submittedName>
</protein>
<evidence type="ECO:0000313" key="1">
    <source>
        <dbReference type="EMBL" id="AVA31192.1"/>
    </source>
</evidence>
<dbReference type="Proteomes" id="UP000297028">
    <property type="component" value="Segment"/>
</dbReference>
<organism evidence="1 2">
    <name type="scientific">Oxyplax ochracea nucleopolyhedrovirus</name>
    <dbReference type="NCBI Taxonomy" id="2083176"/>
    <lineage>
        <taxon>Viruses</taxon>
        <taxon>Viruses incertae sedis</taxon>
        <taxon>Naldaviricetes</taxon>
        <taxon>Lefavirales</taxon>
        <taxon>Baculoviridae</taxon>
        <taxon>Alphabaculovirus</taxon>
        <taxon>Alphabaculovirus oxochraceae</taxon>
    </lineage>
</organism>
<accession>A0A2L0WU70</accession>
<dbReference type="InterPro" id="IPR009815">
    <property type="entry name" value="AcMNPV_AC11"/>
</dbReference>
<dbReference type="Pfam" id="PF07138">
    <property type="entry name" value="AcMNPV_AC11"/>
    <property type="match status" value="1"/>
</dbReference>
<reference evidence="1 2" key="1">
    <citation type="journal article" date="2018" name="PLoS ONE">
        <title>Genome analysis of a novel Group I alphabaculovirus obtained from Oxyplax ochracea.</title>
        <authorList>
            <person name="Wang J."/>
            <person name="Hou D."/>
            <person name="Wang Q."/>
            <person name="Kuang W."/>
            <person name="Zhang L."/>
            <person name="Li J."/>
            <person name="Shen S."/>
            <person name="Deng F."/>
            <person name="Wang H."/>
            <person name="Hu Z."/>
            <person name="Wang M."/>
        </authorList>
    </citation>
    <scope>NUCLEOTIDE SEQUENCE [LARGE SCALE GENOMIC DNA]</scope>
    <source>
        <strain evidence="1">435</strain>
    </source>
</reference>
<gene>
    <name evidence="1" type="ORF">Oxoc_ORF93</name>
</gene>
<sequence>MSLSCKLIVYNYFANFNASLHPVYGESYQLYRIVMEYLLNTYNDGKSCVEKDVEIAKKLKNGLCTFEEVRQFIDEDDCVLSLSNWFVTNSTLGINNALCKVLKGIDEIVPMNERVKVGNQIFHLDAFVKKIPEELLDSLKIIFDRFDNNKKLGLDIVNIKKLLHIADVFNPACDVKGVWYYKFCVTTYLQRLYLQADSIPNAERLFQAAILLIKECKSNDDDEICNNLVVNDLIVKTYGRFCGIGKEHFQKHKTLCVYLFFQYLRDHQITEQERRFACFDIIKDFGRHCKNIYIDLIHLIDVLYLNSCNDEKKIHYLN</sequence>
<evidence type="ECO:0000313" key="2">
    <source>
        <dbReference type="Proteomes" id="UP000297028"/>
    </source>
</evidence>
<name>A0A2L0WU70_9ABAC</name>
<proteinExistence type="predicted"/>
<dbReference type="EMBL" id="MF143631">
    <property type="protein sequence ID" value="AVA31192.1"/>
    <property type="molecule type" value="Genomic_DNA"/>
</dbReference>